<sequence>MLTGTEGTAAYLDDIIVTGSDPYVFLQRLETVLSRIQDYGFACIWKIAIFFMPSVKYLGFIINQDGCHPDSDNIDAIKQMPPLKDVYSLHAFLGLLSHYGSFLPDMHRLRYLMNELLKKNVKWIWSRECQQAIEEGKVMLNFDLLLTHFNPDLKIVVAEDVSKYGIGTTTKGKTSKDLPGYVEERAASVVITELTIPFLLVKMDDCRVLEILRNPSLAPHLLKYCCKYRHQAGAITLTDFRWDFSRSLWFPSRNVLNGLDNFWRLIQSLVHFRLGQTVEGSIDDDRWVVLDTAEELGPSLQN</sequence>
<reference evidence="1 2" key="2">
    <citation type="submission" date="2018-11" db="EMBL/GenBank/DDBJ databases">
        <authorList>
            <consortium name="Pathogen Informatics"/>
        </authorList>
    </citation>
    <scope>NUCLEOTIDE SEQUENCE [LARGE SCALE GENOMIC DNA]</scope>
    <source>
        <strain evidence="1 2">NST_G2</strain>
    </source>
</reference>
<accession>A0A183SGN8</accession>
<keyword evidence="2" id="KW-1185">Reference proteome</keyword>
<dbReference type="STRING" id="70667.A0A183SGN8"/>
<dbReference type="AlphaFoldDB" id="A0A183SGN8"/>
<evidence type="ECO:0000313" key="3">
    <source>
        <dbReference type="WBParaSite" id="SSLN_0000348901-mRNA-1"/>
    </source>
</evidence>
<protein>
    <submittedName>
        <fullName evidence="3">Reverse transcriptase domain-containing protein</fullName>
    </submittedName>
</protein>
<dbReference type="OrthoDB" id="10068977at2759"/>
<dbReference type="InterPro" id="IPR050951">
    <property type="entry name" value="Retrovirus_Pol_polyprotein"/>
</dbReference>
<dbReference type="PANTHER" id="PTHR37984">
    <property type="entry name" value="PROTEIN CBG26694"/>
    <property type="match status" value="1"/>
</dbReference>
<dbReference type="WBParaSite" id="SSLN_0000348901-mRNA-1">
    <property type="protein sequence ID" value="SSLN_0000348901-mRNA-1"/>
    <property type="gene ID" value="SSLN_0000348901"/>
</dbReference>
<evidence type="ECO:0000313" key="2">
    <source>
        <dbReference type="Proteomes" id="UP000275846"/>
    </source>
</evidence>
<dbReference type="FunFam" id="3.30.70.270:FF:000020">
    <property type="entry name" value="Transposon Tf2-6 polyprotein-like Protein"/>
    <property type="match status" value="1"/>
</dbReference>
<dbReference type="InterPro" id="IPR043502">
    <property type="entry name" value="DNA/RNA_pol_sf"/>
</dbReference>
<dbReference type="Gene3D" id="3.30.70.270">
    <property type="match status" value="2"/>
</dbReference>
<dbReference type="PANTHER" id="PTHR37984:SF5">
    <property type="entry name" value="PROTEIN NYNRIN-LIKE"/>
    <property type="match status" value="1"/>
</dbReference>
<dbReference type="SUPFAM" id="SSF56672">
    <property type="entry name" value="DNA/RNA polymerases"/>
    <property type="match status" value="1"/>
</dbReference>
<gene>
    <name evidence="1" type="ORF">SSLN_LOCUS3386</name>
</gene>
<proteinExistence type="predicted"/>
<organism evidence="3">
    <name type="scientific">Schistocephalus solidus</name>
    <name type="common">Tapeworm</name>
    <dbReference type="NCBI Taxonomy" id="70667"/>
    <lineage>
        <taxon>Eukaryota</taxon>
        <taxon>Metazoa</taxon>
        <taxon>Spiralia</taxon>
        <taxon>Lophotrochozoa</taxon>
        <taxon>Platyhelminthes</taxon>
        <taxon>Cestoda</taxon>
        <taxon>Eucestoda</taxon>
        <taxon>Diphyllobothriidea</taxon>
        <taxon>Diphyllobothriidae</taxon>
        <taxon>Schistocephalus</taxon>
    </lineage>
</organism>
<reference evidence="3" key="1">
    <citation type="submission" date="2016-06" db="UniProtKB">
        <authorList>
            <consortium name="WormBaseParasite"/>
        </authorList>
    </citation>
    <scope>IDENTIFICATION</scope>
</reference>
<dbReference type="Proteomes" id="UP000275846">
    <property type="component" value="Unassembled WGS sequence"/>
</dbReference>
<dbReference type="EMBL" id="UYSU01032526">
    <property type="protein sequence ID" value="VDL89771.1"/>
    <property type="molecule type" value="Genomic_DNA"/>
</dbReference>
<evidence type="ECO:0000313" key="1">
    <source>
        <dbReference type="EMBL" id="VDL89771.1"/>
    </source>
</evidence>
<dbReference type="InterPro" id="IPR043128">
    <property type="entry name" value="Rev_trsase/Diguanyl_cyclase"/>
</dbReference>
<name>A0A183SGN8_SCHSO</name>